<reference evidence="2 3" key="1">
    <citation type="submission" date="2016-12" db="EMBL/GenBank/DDBJ databases">
        <title>The genomes of Aspergillus section Nigri reveals drivers in fungal speciation.</title>
        <authorList>
            <consortium name="DOE Joint Genome Institute"/>
            <person name="Vesth T.C."/>
            <person name="Nybo J."/>
            <person name="Theobald S."/>
            <person name="Brandl J."/>
            <person name="Frisvad J.C."/>
            <person name="Nielsen K.F."/>
            <person name="Lyhne E.K."/>
            <person name="Kogle M.E."/>
            <person name="Kuo A."/>
            <person name="Riley R."/>
            <person name="Clum A."/>
            <person name="Nolan M."/>
            <person name="Lipzen A."/>
            <person name="Salamov A."/>
            <person name="Henrissat B."/>
            <person name="Wiebenga A."/>
            <person name="De Vries R.P."/>
            <person name="Grigoriev I.V."/>
            <person name="Mortensen U.H."/>
            <person name="Andersen M.R."/>
            <person name="Baker S.E."/>
        </authorList>
    </citation>
    <scope>NUCLEOTIDE SEQUENCE [LARGE SCALE GENOMIC DNA]</scope>
    <source>
        <strain evidence="2 3">CBS 121591</strain>
    </source>
</reference>
<dbReference type="GeneID" id="37137395"/>
<feature type="compositionally biased region" description="Low complexity" evidence="1">
    <location>
        <begin position="79"/>
        <end position="95"/>
    </location>
</feature>
<accession>A0A319CHJ5</accession>
<dbReference type="EMBL" id="KZ821686">
    <property type="protein sequence ID" value="PYH83920.1"/>
    <property type="molecule type" value="Genomic_DNA"/>
</dbReference>
<dbReference type="PANTHER" id="PTHR42053">
    <property type="match status" value="1"/>
</dbReference>
<evidence type="ECO:0000313" key="2">
    <source>
        <dbReference type="EMBL" id="PYH83920.1"/>
    </source>
</evidence>
<dbReference type="STRING" id="1448315.A0A319CHJ5"/>
<dbReference type="OrthoDB" id="5405654at2759"/>
<dbReference type="VEuPathDB" id="FungiDB:BO82DRAFT_352311"/>
<organism evidence="2 3">
    <name type="scientific">Aspergillus uvarum CBS 121591</name>
    <dbReference type="NCBI Taxonomy" id="1448315"/>
    <lineage>
        <taxon>Eukaryota</taxon>
        <taxon>Fungi</taxon>
        <taxon>Dikarya</taxon>
        <taxon>Ascomycota</taxon>
        <taxon>Pezizomycotina</taxon>
        <taxon>Eurotiomycetes</taxon>
        <taxon>Eurotiomycetidae</taxon>
        <taxon>Eurotiales</taxon>
        <taxon>Aspergillaceae</taxon>
        <taxon>Aspergillus</taxon>
        <taxon>Aspergillus subgen. Circumdati</taxon>
    </lineage>
</organism>
<evidence type="ECO:0000256" key="1">
    <source>
        <dbReference type="SAM" id="MobiDB-lite"/>
    </source>
</evidence>
<keyword evidence="3" id="KW-1185">Reference proteome</keyword>
<sequence length="205" mass="22527">MAPRPILAPLKTPKNVTYPSELQDTPLIKHEDSQCEAGNRLSVLPPKAYTEFLKALSPAYASPEGINGSYTRWMMSKTLPSPSSVPSTASTVSFSDTAEVKPTATPLSPSPAAPQSAKEPTHVRRPRISPSYIYSPVSLKSPRSPYKVRTLYSPMDRRAKNLDSPLYANSGTFTIQHVVTHTVTFKRAPSLEPPPKGKRRRTQNV</sequence>
<proteinExistence type="predicted"/>
<dbReference type="Proteomes" id="UP000248340">
    <property type="component" value="Unassembled WGS sequence"/>
</dbReference>
<evidence type="ECO:0000313" key="3">
    <source>
        <dbReference type="Proteomes" id="UP000248340"/>
    </source>
</evidence>
<protein>
    <submittedName>
        <fullName evidence="2">Uncharacterized protein</fullName>
    </submittedName>
</protein>
<feature type="region of interest" description="Disordered" evidence="1">
    <location>
        <begin position="79"/>
        <end position="128"/>
    </location>
</feature>
<gene>
    <name evidence="2" type="ORF">BO82DRAFT_352311</name>
</gene>
<dbReference type="AlphaFoldDB" id="A0A319CHJ5"/>
<name>A0A319CHJ5_9EURO</name>
<dbReference type="PANTHER" id="PTHR42053:SF1">
    <property type="match status" value="1"/>
</dbReference>
<dbReference type="RefSeq" id="XP_025494120.1">
    <property type="nucleotide sequence ID" value="XM_025634654.1"/>
</dbReference>